<dbReference type="InParanoid" id="A0A1E1KKF0"/>
<keyword evidence="2" id="KW-1185">Reference proteome</keyword>
<dbReference type="STRING" id="914237.A0A1E1KKF0"/>
<sequence length="293" mass="33033">MSTPQDPEELVNNKAVLADAQEQNVADKIDQVATVLKGSSARFVLQWDEQVIGTVNAAKIDKDFDSFPKPPILSEFPTHYCSICEVTWLVGEMGEEAARDHPYHRTSPPDHAGTPRSLLVFIDGALRFGVESDEIALGVFFGKDSTGRGSKFNVAERLAKNPTTPKAEIEAAFHAIQQVRDKVLSDRWDIFQNLEGGQDLLKDFSRDKHLRLIIVSDSKYLVDAACEDDNYWTKDDEGKPYNTISGNRYETPDWRERLWVEVESLAKHGVEVFYYHVSPDYVNDAYGLARSCM</sequence>
<evidence type="ECO:0000313" key="2">
    <source>
        <dbReference type="Proteomes" id="UP000178129"/>
    </source>
</evidence>
<dbReference type="Proteomes" id="UP000178129">
    <property type="component" value="Unassembled WGS sequence"/>
</dbReference>
<dbReference type="AlphaFoldDB" id="A0A1E1KKF0"/>
<accession>A0A1E1KKF0</accession>
<comment type="caution">
    <text evidence="1">The sequence shown here is derived from an EMBL/GenBank/DDBJ whole genome shotgun (WGS) entry which is preliminary data.</text>
</comment>
<reference evidence="2" key="1">
    <citation type="submission" date="2016-03" db="EMBL/GenBank/DDBJ databases">
        <authorList>
            <person name="Ploux O."/>
        </authorList>
    </citation>
    <scope>NUCLEOTIDE SEQUENCE [LARGE SCALE GENOMIC DNA]</scope>
    <source>
        <strain evidence="2">UK7</strain>
    </source>
</reference>
<protein>
    <submittedName>
        <fullName evidence="1">Uncharacterized protein</fullName>
    </submittedName>
</protein>
<organism evidence="1 2">
    <name type="scientific">Rhynchosporium graminicola</name>
    <dbReference type="NCBI Taxonomy" id="2792576"/>
    <lineage>
        <taxon>Eukaryota</taxon>
        <taxon>Fungi</taxon>
        <taxon>Dikarya</taxon>
        <taxon>Ascomycota</taxon>
        <taxon>Pezizomycotina</taxon>
        <taxon>Leotiomycetes</taxon>
        <taxon>Helotiales</taxon>
        <taxon>Ploettnerulaceae</taxon>
        <taxon>Rhynchosporium</taxon>
    </lineage>
</organism>
<evidence type="ECO:0000313" key="1">
    <source>
        <dbReference type="EMBL" id="CZS98472.1"/>
    </source>
</evidence>
<proteinExistence type="predicted"/>
<dbReference type="InterPro" id="IPR036397">
    <property type="entry name" value="RNaseH_sf"/>
</dbReference>
<name>A0A1E1KKF0_9HELO</name>
<gene>
    <name evidence="1" type="ORF">RCO7_04164</name>
</gene>
<dbReference type="GO" id="GO:0003676">
    <property type="term" value="F:nucleic acid binding"/>
    <property type="evidence" value="ECO:0007669"/>
    <property type="project" value="InterPro"/>
</dbReference>
<dbReference type="EMBL" id="FJUW01000015">
    <property type="protein sequence ID" value="CZS98472.1"/>
    <property type="molecule type" value="Genomic_DNA"/>
</dbReference>
<dbReference type="Gene3D" id="3.30.420.10">
    <property type="entry name" value="Ribonuclease H-like superfamily/Ribonuclease H"/>
    <property type="match status" value="1"/>
</dbReference>